<evidence type="ECO:0000313" key="6">
    <source>
        <dbReference type="Proteomes" id="UP000001357"/>
    </source>
</evidence>
<protein>
    <recommendedName>
        <fullName evidence="4">Fibrillar collagen NC1 domain-containing protein</fullName>
    </recommendedName>
</protein>
<dbReference type="Gene3D" id="1.20.58.80">
    <property type="entry name" value="Phosphotransferase system, lactose/cellobiose-type IIA subunit"/>
    <property type="match status" value="1"/>
</dbReference>
<dbReference type="Pfam" id="PF01410">
    <property type="entry name" value="COLFI"/>
    <property type="match status" value="2"/>
</dbReference>
<accession>A9UW31</accession>
<evidence type="ECO:0000256" key="3">
    <source>
        <dbReference type="SAM" id="SignalP"/>
    </source>
</evidence>
<dbReference type="eggNOG" id="KOG4509">
    <property type="taxonomic scope" value="Eukaryota"/>
</dbReference>
<organism evidence="5 6">
    <name type="scientific">Monosiga brevicollis</name>
    <name type="common">Choanoflagellate</name>
    <dbReference type="NCBI Taxonomy" id="81824"/>
    <lineage>
        <taxon>Eukaryota</taxon>
        <taxon>Choanoflagellata</taxon>
        <taxon>Craspedida</taxon>
        <taxon>Salpingoecidae</taxon>
        <taxon>Monosiga</taxon>
    </lineage>
</organism>
<evidence type="ECO:0000256" key="2">
    <source>
        <dbReference type="ARBA" id="ARBA00022525"/>
    </source>
</evidence>
<dbReference type="eggNOG" id="KOG3544">
    <property type="taxonomic scope" value="Eukaryota"/>
</dbReference>
<feature type="chain" id="PRO_5002742420" description="Fibrillar collagen NC1 domain-containing protein" evidence="3">
    <location>
        <begin position="25"/>
        <end position="890"/>
    </location>
</feature>
<dbReference type="RefSeq" id="XP_001744747.1">
    <property type="nucleotide sequence ID" value="XM_001744695.1"/>
</dbReference>
<dbReference type="InterPro" id="IPR052817">
    <property type="entry name" value="MIT_domain_contain_protein1"/>
</dbReference>
<proteinExistence type="predicted"/>
<dbReference type="InterPro" id="IPR038113">
    <property type="entry name" value="MITD1_C_sf"/>
</dbReference>
<dbReference type="AlphaFoldDB" id="A9UW31"/>
<keyword evidence="3" id="KW-0732">Signal</keyword>
<dbReference type="Proteomes" id="UP000001357">
    <property type="component" value="Unassembled WGS sequence"/>
</dbReference>
<dbReference type="InParanoid" id="A9UW31"/>
<dbReference type="PROSITE" id="PS51461">
    <property type="entry name" value="NC1_FIB"/>
    <property type="match status" value="2"/>
</dbReference>
<dbReference type="GeneID" id="5889859"/>
<gene>
    <name evidence="5" type="ORF">MONBRDRAFT_31892</name>
</gene>
<dbReference type="SMART" id="SM00038">
    <property type="entry name" value="COLFI"/>
    <property type="match status" value="1"/>
</dbReference>
<dbReference type="InterPro" id="IPR000885">
    <property type="entry name" value="Fib_collagen_C"/>
</dbReference>
<dbReference type="InterPro" id="IPR032341">
    <property type="entry name" value="MITD1_C"/>
</dbReference>
<dbReference type="InterPro" id="IPR036056">
    <property type="entry name" value="Fibrinogen-like_C"/>
</dbReference>
<dbReference type="InterPro" id="IPR007330">
    <property type="entry name" value="MIT_dom"/>
</dbReference>
<dbReference type="EMBL" id="CH991547">
    <property type="protein sequence ID" value="EDQ90696.1"/>
    <property type="molecule type" value="Genomic_DNA"/>
</dbReference>
<name>A9UW31_MONBE</name>
<feature type="signal peptide" evidence="3">
    <location>
        <begin position="1"/>
        <end position="24"/>
    </location>
</feature>
<evidence type="ECO:0000256" key="1">
    <source>
        <dbReference type="ARBA" id="ARBA00004613"/>
    </source>
</evidence>
<dbReference type="GO" id="GO:0005201">
    <property type="term" value="F:extracellular matrix structural constituent"/>
    <property type="evidence" value="ECO:0007669"/>
    <property type="project" value="InterPro"/>
</dbReference>
<dbReference type="GO" id="GO:0005576">
    <property type="term" value="C:extracellular region"/>
    <property type="evidence" value="ECO:0007669"/>
    <property type="project" value="UniProtKB-SubCell"/>
</dbReference>
<dbReference type="InterPro" id="IPR036181">
    <property type="entry name" value="MIT_dom_sf"/>
</dbReference>
<reference evidence="5 6" key="1">
    <citation type="journal article" date="2008" name="Nature">
        <title>The genome of the choanoflagellate Monosiga brevicollis and the origin of metazoans.</title>
        <authorList>
            <consortium name="JGI Sequencing"/>
            <person name="King N."/>
            <person name="Westbrook M.J."/>
            <person name="Young S.L."/>
            <person name="Kuo A."/>
            <person name="Abedin M."/>
            <person name="Chapman J."/>
            <person name="Fairclough S."/>
            <person name="Hellsten U."/>
            <person name="Isogai Y."/>
            <person name="Letunic I."/>
            <person name="Marr M."/>
            <person name="Pincus D."/>
            <person name="Putnam N."/>
            <person name="Rokas A."/>
            <person name="Wright K.J."/>
            <person name="Zuzow R."/>
            <person name="Dirks W."/>
            <person name="Good M."/>
            <person name="Goodstein D."/>
            <person name="Lemons D."/>
            <person name="Li W."/>
            <person name="Lyons J.B."/>
            <person name="Morris A."/>
            <person name="Nichols S."/>
            <person name="Richter D.J."/>
            <person name="Salamov A."/>
            <person name="Bork P."/>
            <person name="Lim W.A."/>
            <person name="Manning G."/>
            <person name="Miller W.T."/>
            <person name="McGinnis W."/>
            <person name="Shapiro H."/>
            <person name="Tjian R."/>
            <person name="Grigoriev I.V."/>
            <person name="Rokhsar D."/>
        </authorList>
    </citation>
    <scope>NUCLEOTIDE SEQUENCE [LARGE SCALE GENOMIC DNA]</scope>
    <source>
        <strain evidence="6">MX1 / ATCC 50154</strain>
    </source>
</reference>
<dbReference type="OMA" id="TEMHARN"/>
<keyword evidence="2" id="KW-0964">Secreted</keyword>
<dbReference type="Pfam" id="PF04212">
    <property type="entry name" value="MIT"/>
    <property type="match status" value="1"/>
</dbReference>
<dbReference type="Pfam" id="PF16565">
    <property type="entry name" value="MIT_C"/>
    <property type="match status" value="1"/>
</dbReference>
<dbReference type="STRING" id="81824.A9UW31"/>
<sequence length="890" mass="98984">MALPWLRRGAVLLLLLTTVWSGLGAEPSMEVTEGTIVMEATDVEFVVLDGNYRTSVVQMRNALQANISSLAGTIADTNQQLNISLQATIRELDELFTNSLNVTADTISTNLLQEIDEAITHSQLVLSQLNELRAQTQSNISALAEAAATARSVLRTETQANFSALAETEMHARNQLREEAHANLTALQSSNQEVTDQLEADLTVVTETTLPALSARVDEVAHNLSTILVRDGSSRGAAAASCQAIFNVNLGLTNGTYWLDPNGQSTHDAVQLKCERVDNTVYTVLPAPPALPMGGHFSADASADRWESVRSINDTVFQYGDIPDDQLRALLARSSSGRQSIQLDCRGVISSLWDDVDWYYEYPVVLVGLSGEVWTFPTADDLGFQGRVFRPNIVFDNCSQNHVDELGLSIYDMEGPATALPIVDMWLSDIGNANESFGFSLSEVRLSEAFQGPVVAYGTRMRPGKSCLDIFMHGYGSNDTYYYIDPNGGLRNDSVRVFCNMTGGGWTGIAPLEQVPFKAWNPSGTDGYRFFSLHTGGYEITYDMADHQLDLLLASSSEAFQVLTVACQDALVYYYDSSNLYSYAFRYKGYNDVLWTYESDGLNVPVDNCKANDATTRSTVVEFTGTPGDLPIRDFAPRDMGGATEFIGVHFSFVWAVKFDKEARYDLALNNYRVALELLVPCIAPQSTLPVDMRGNLQQRIRDYMSRAEIVKEAARKERLCADQAAKAHSAEVLHIKQNDVGYDYQTLFGKYFTGAQVVTVEDPYLYRPHQIINLVHFFEAALAGIGRDNFKMAVVRTKHQQDGVNQAEVFAGLESNLQEYGVRLVVEYEDFHDRCVRFDNGYIIGLGAGLDIYLRPERQFQLGMHDYRLRKCRETRIVASYNSREDRRT</sequence>
<feature type="domain" description="Fibrillar collagen NC1" evidence="4">
    <location>
        <begin position="211"/>
        <end position="432"/>
    </location>
</feature>
<evidence type="ECO:0000313" key="5">
    <source>
        <dbReference type="EMBL" id="EDQ90696.1"/>
    </source>
</evidence>
<dbReference type="KEGG" id="mbr:MONBRDRAFT_31892"/>
<dbReference type="SUPFAM" id="SSF116846">
    <property type="entry name" value="MIT domain"/>
    <property type="match status" value="1"/>
</dbReference>
<dbReference type="Gene3D" id="3.30.870.30">
    <property type="entry name" value="MITD, C-terminal phospholipase D-like domain"/>
    <property type="match status" value="1"/>
</dbReference>
<dbReference type="PANTHER" id="PTHR21222:SF1">
    <property type="entry name" value="MIT DOMAIN-CONTAINING PROTEIN 1"/>
    <property type="match status" value="1"/>
</dbReference>
<comment type="subcellular location">
    <subcellularLocation>
        <location evidence="1">Secreted</location>
    </subcellularLocation>
</comment>
<evidence type="ECO:0000259" key="4">
    <source>
        <dbReference type="PROSITE" id="PS51461"/>
    </source>
</evidence>
<dbReference type="SUPFAM" id="SSF56496">
    <property type="entry name" value="Fibrinogen C-terminal domain-like"/>
    <property type="match status" value="1"/>
</dbReference>
<dbReference type="PANTHER" id="PTHR21222">
    <property type="entry name" value="MIT DOMAIN-CONTAINING PROTEIN 1"/>
    <property type="match status" value="1"/>
</dbReference>
<dbReference type="Gene3D" id="2.60.120.1000">
    <property type="match status" value="2"/>
</dbReference>
<keyword evidence="6" id="KW-1185">Reference proteome</keyword>
<feature type="domain" description="Fibrillar collagen NC1" evidence="4">
    <location>
        <begin position="434"/>
        <end position="657"/>
    </location>
</feature>